<dbReference type="EMBL" id="FR823389">
    <property type="protein sequence ID" value="CBZ52680.1"/>
    <property type="molecule type" value="Genomic_DNA"/>
</dbReference>
<name>F0VG36_NEOCL</name>
<evidence type="ECO:0008006" key="4">
    <source>
        <dbReference type="Google" id="ProtNLM"/>
    </source>
</evidence>
<dbReference type="AlphaFoldDB" id="F0VG36"/>
<evidence type="ECO:0000256" key="1">
    <source>
        <dbReference type="SAM" id="Phobius"/>
    </source>
</evidence>
<organism evidence="2 3">
    <name type="scientific">Neospora caninum (strain Liverpool)</name>
    <dbReference type="NCBI Taxonomy" id="572307"/>
    <lineage>
        <taxon>Eukaryota</taxon>
        <taxon>Sar</taxon>
        <taxon>Alveolata</taxon>
        <taxon>Apicomplexa</taxon>
        <taxon>Conoidasida</taxon>
        <taxon>Coccidia</taxon>
        <taxon>Eucoccidiorida</taxon>
        <taxon>Eimeriorina</taxon>
        <taxon>Sarcocystidae</taxon>
        <taxon>Neospora</taxon>
    </lineage>
</organism>
<dbReference type="GO" id="GO:0016020">
    <property type="term" value="C:membrane"/>
    <property type="evidence" value="ECO:0007669"/>
    <property type="project" value="InterPro"/>
</dbReference>
<keyword evidence="3" id="KW-1185">Reference proteome</keyword>
<dbReference type="VEuPathDB" id="ToxoDB:NCLIV_024680"/>
<dbReference type="GO" id="GO:0015097">
    <property type="term" value="F:mercury ion transmembrane transporter activity"/>
    <property type="evidence" value="ECO:0007669"/>
    <property type="project" value="InterPro"/>
</dbReference>
<dbReference type="Proteomes" id="UP000007494">
    <property type="component" value="Chromosome VIIb"/>
</dbReference>
<proteinExistence type="predicted"/>
<dbReference type="RefSeq" id="XP_003882712.1">
    <property type="nucleotide sequence ID" value="XM_003882663.1"/>
</dbReference>
<feature type="transmembrane region" description="Helical" evidence="1">
    <location>
        <begin position="71"/>
        <end position="89"/>
    </location>
</feature>
<keyword evidence="1" id="KW-0472">Membrane</keyword>
<dbReference type="InterPro" id="IPR004891">
    <property type="entry name" value="Mercury-R_MerC"/>
</dbReference>
<dbReference type="OrthoDB" id="329987at2759"/>
<dbReference type="GeneID" id="13445004"/>
<evidence type="ECO:0000313" key="2">
    <source>
        <dbReference type="EMBL" id="CBZ52680.1"/>
    </source>
</evidence>
<keyword evidence="1" id="KW-1133">Transmembrane helix</keyword>
<dbReference type="Pfam" id="PF03203">
    <property type="entry name" value="MerC"/>
    <property type="match status" value="1"/>
</dbReference>
<protein>
    <recommendedName>
        <fullName evidence="4">MerC domain-containing protein</fullName>
    </recommendedName>
</protein>
<keyword evidence="1" id="KW-0812">Transmembrane</keyword>
<accession>F0VG36</accession>
<reference evidence="3" key="1">
    <citation type="journal article" date="2012" name="PLoS Pathog.">
        <title>Comparative genomics of the apicomplexan parasites Toxoplasma gondii and Neospora caninum: Coccidia differing in host range and transmission strategy.</title>
        <authorList>
            <person name="Reid A.J."/>
            <person name="Vermont S.J."/>
            <person name="Cotton J.A."/>
            <person name="Harris D."/>
            <person name="Hill-Cawthorne G.A."/>
            <person name="Konen-Waisman S."/>
            <person name="Latham S.M."/>
            <person name="Mourier T."/>
            <person name="Norton R."/>
            <person name="Quail M.A."/>
            <person name="Sanders M."/>
            <person name="Shanmugam D."/>
            <person name="Sohal A."/>
            <person name="Wasmuth J.D."/>
            <person name="Brunk B."/>
            <person name="Grigg M.E."/>
            <person name="Howard J.C."/>
            <person name="Parkinson J."/>
            <person name="Roos D.S."/>
            <person name="Trees A.J."/>
            <person name="Berriman M."/>
            <person name="Pain A."/>
            <person name="Wastling J.M."/>
        </authorList>
    </citation>
    <scope>NUCLEOTIDE SEQUENCE [LARGE SCALE GENOMIC DNA]</scope>
    <source>
        <strain evidence="3">Liverpool</strain>
    </source>
</reference>
<sequence length="190" mass="20869">MYRGTFCILQVWRAVKSVRSWSLSDWSSFAAVLCAIDCTVLPALAAVLPVLGFIGDTDGAHEHIHYYSDMAAFYVVLPLGFITLMTNYLQHRRTLLLLWGLTGLSIVFVAHSHHSIPLPHWLHDIVHDHAVVGVLGSAALISSNYFSHRAIHSHDTPGSRATCCEMKGRCVAKADDIDDVGGFGSQTKVK</sequence>
<feature type="transmembrane region" description="Helical" evidence="1">
    <location>
        <begin position="29"/>
        <end position="51"/>
    </location>
</feature>
<dbReference type="OMA" id="CCEMKGR"/>
<gene>
    <name evidence="2" type="ORF">NCLIV_024680</name>
</gene>
<dbReference type="eggNOG" id="ENOG502S8QU">
    <property type="taxonomic scope" value="Eukaryota"/>
</dbReference>
<dbReference type="InParanoid" id="F0VG36"/>
<evidence type="ECO:0000313" key="3">
    <source>
        <dbReference type="Proteomes" id="UP000007494"/>
    </source>
</evidence>
<feature type="transmembrane region" description="Helical" evidence="1">
    <location>
        <begin position="96"/>
        <end position="113"/>
    </location>
</feature>
<feature type="transmembrane region" description="Helical" evidence="1">
    <location>
        <begin position="125"/>
        <end position="146"/>
    </location>
</feature>